<organism evidence="1 2">
    <name type="scientific">Parascaris univalens</name>
    <name type="common">Nematode worm</name>
    <dbReference type="NCBI Taxonomy" id="6257"/>
    <lineage>
        <taxon>Eukaryota</taxon>
        <taxon>Metazoa</taxon>
        <taxon>Ecdysozoa</taxon>
        <taxon>Nematoda</taxon>
        <taxon>Chromadorea</taxon>
        <taxon>Rhabditida</taxon>
        <taxon>Spirurina</taxon>
        <taxon>Ascaridomorpha</taxon>
        <taxon>Ascaridoidea</taxon>
        <taxon>Ascarididae</taxon>
        <taxon>Parascaris</taxon>
    </lineage>
</organism>
<dbReference type="AlphaFoldDB" id="A0A914ZWL7"/>
<evidence type="ECO:0000313" key="2">
    <source>
        <dbReference type="WBParaSite" id="PgB35_g007_t01"/>
    </source>
</evidence>
<protein>
    <submittedName>
        <fullName evidence="2">Uncharacterized protein</fullName>
    </submittedName>
</protein>
<name>A0A914ZWL7_PARUN</name>
<accession>A0A914ZWL7</accession>
<proteinExistence type="predicted"/>
<dbReference type="Proteomes" id="UP000887569">
    <property type="component" value="Unplaced"/>
</dbReference>
<evidence type="ECO:0000313" key="1">
    <source>
        <dbReference type="Proteomes" id="UP000887569"/>
    </source>
</evidence>
<reference evidence="2" key="1">
    <citation type="submission" date="2022-11" db="UniProtKB">
        <authorList>
            <consortium name="WormBaseParasite"/>
        </authorList>
    </citation>
    <scope>IDENTIFICATION</scope>
</reference>
<keyword evidence="1" id="KW-1185">Reference proteome</keyword>
<sequence>MESLQLKVAANRKTLKAANELLLIGNCRDGLQCLEYGQVGGERCGRREPLCDMEPVFAKVPLFIERLAYQIAAKVNEADRIARDCFAALSKDEGFI</sequence>
<dbReference type="WBParaSite" id="PgB35_g007_t01">
    <property type="protein sequence ID" value="PgB35_g007_t01"/>
    <property type="gene ID" value="PgB35_g007"/>
</dbReference>